<feature type="domain" description="ANTAR" evidence="3">
    <location>
        <begin position="135"/>
        <end position="196"/>
    </location>
</feature>
<keyword evidence="1" id="KW-0597">Phosphoprotein</keyword>
<evidence type="ECO:0000256" key="1">
    <source>
        <dbReference type="PROSITE-ProRule" id="PRU00169"/>
    </source>
</evidence>
<dbReference type="PROSITE" id="PS50110">
    <property type="entry name" value="RESPONSE_REGULATORY"/>
    <property type="match status" value="1"/>
</dbReference>
<dbReference type="SMART" id="SM00448">
    <property type="entry name" value="REC"/>
    <property type="match status" value="1"/>
</dbReference>
<protein>
    <submittedName>
        <fullName evidence="4">ANTAR domain-containing response regulator</fullName>
    </submittedName>
</protein>
<dbReference type="InterPro" id="IPR011006">
    <property type="entry name" value="CheY-like_superfamily"/>
</dbReference>
<evidence type="ECO:0000259" key="2">
    <source>
        <dbReference type="PROSITE" id="PS50110"/>
    </source>
</evidence>
<evidence type="ECO:0000313" key="5">
    <source>
        <dbReference type="Proteomes" id="UP001589862"/>
    </source>
</evidence>
<feature type="modified residue" description="4-aspartylphosphate" evidence="1">
    <location>
        <position position="65"/>
    </location>
</feature>
<dbReference type="Pfam" id="PF00072">
    <property type="entry name" value="Response_reg"/>
    <property type="match status" value="1"/>
</dbReference>
<evidence type="ECO:0000259" key="3">
    <source>
        <dbReference type="PROSITE" id="PS50921"/>
    </source>
</evidence>
<dbReference type="Pfam" id="PF03861">
    <property type="entry name" value="ANTAR"/>
    <property type="match status" value="1"/>
</dbReference>
<gene>
    <name evidence="4" type="ORF">ACFFFR_00800</name>
</gene>
<dbReference type="PANTHER" id="PTHR43228">
    <property type="entry name" value="TWO-COMPONENT RESPONSE REGULATOR"/>
    <property type="match status" value="1"/>
</dbReference>
<dbReference type="PIRSF" id="PIRSF036382">
    <property type="entry name" value="RR_antiterm"/>
    <property type="match status" value="1"/>
</dbReference>
<dbReference type="InterPro" id="IPR008327">
    <property type="entry name" value="Sig_transdc_resp-reg_antiterm"/>
</dbReference>
<dbReference type="PROSITE" id="PS50921">
    <property type="entry name" value="ANTAR"/>
    <property type="match status" value="1"/>
</dbReference>
<organism evidence="4 5">
    <name type="scientific">Micrococcoides hystricis</name>
    <dbReference type="NCBI Taxonomy" id="1572761"/>
    <lineage>
        <taxon>Bacteria</taxon>
        <taxon>Bacillati</taxon>
        <taxon>Actinomycetota</taxon>
        <taxon>Actinomycetes</taxon>
        <taxon>Micrococcales</taxon>
        <taxon>Micrococcaceae</taxon>
        <taxon>Micrococcoides</taxon>
    </lineage>
</organism>
<comment type="caution">
    <text evidence="4">The sequence shown here is derived from an EMBL/GenBank/DDBJ whole genome shotgun (WGS) entry which is preliminary data.</text>
</comment>
<dbReference type="InterPro" id="IPR001789">
    <property type="entry name" value="Sig_transdc_resp-reg_receiver"/>
</dbReference>
<dbReference type="EMBL" id="JBHLUB010000001">
    <property type="protein sequence ID" value="MFC0580927.1"/>
    <property type="molecule type" value="Genomic_DNA"/>
</dbReference>
<proteinExistence type="predicted"/>
<dbReference type="Gene3D" id="1.10.10.10">
    <property type="entry name" value="Winged helix-like DNA-binding domain superfamily/Winged helix DNA-binding domain"/>
    <property type="match status" value="1"/>
</dbReference>
<sequence>MSEEKNTDQQAPARSVLVVEDETIIRLDIVELLTGAGYNVVAEADNGEEAVTLAKEHTPDVVLMDVQMPVKDGITAAEEIVEAGIAPVVLLTAFSQPDLVARAQKAGAMAYVVKPFTEHDLIPAIEVAVGRFEQMKQLEKEITDLKQRFETRKLVDRAKSLLTEQMNLSEPDAFRWIQKTSMNKRMSMQQVAEAVIEQLSGSNNQQTEKK</sequence>
<dbReference type="InterPro" id="IPR036388">
    <property type="entry name" value="WH-like_DNA-bd_sf"/>
</dbReference>
<feature type="domain" description="Response regulatory" evidence="2">
    <location>
        <begin position="15"/>
        <end position="129"/>
    </location>
</feature>
<name>A0ABV6P995_9MICC</name>
<dbReference type="RefSeq" id="WP_377457350.1">
    <property type="nucleotide sequence ID" value="NZ_JBHLUB010000001.1"/>
</dbReference>
<keyword evidence="5" id="KW-1185">Reference proteome</keyword>
<accession>A0ABV6P995</accession>
<dbReference type="PANTHER" id="PTHR43228:SF6">
    <property type="entry name" value="RESPONSE REGULATOR RECEIVER"/>
    <property type="match status" value="1"/>
</dbReference>
<dbReference type="SUPFAM" id="SSF52172">
    <property type="entry name" value="CheY-like"/>
    <property type="match status" value="1"/>
</dbReference>
<dbReference type="InterPro" id="IPR052048">
    <property type="entry name" value="ST_Response_Regulator"/>
</dbReference>
<dbReference type="InterPro" id="IPR005561">
    <property type="entry name" value="ANTAR"/>
</dbReference>
<dbReference type="SMART" id="SM01012">
    <property type="entry name" value="ANTAR"/>
    <property type="match status" value="1"/>
</dbReference>
<reference evidence="4 5" key="1">
    <citation type="submission" date="2024-09" db="EMBL/GenBank/DDBJ databases">
        <authorList>
            <person name="Sun Q."/>
            <person name="Mori K."/>
        </authorList>
    </citation>
    <scope>NUCLEOTIDE SEQUENCE [LARGE SCALE GENOMIC DNA]</scope>
    <source>
        <strain evidence="4 5">NCAIM B.02604</strain>
    </source>
</reference>
<dbReference type="Gene3D" id="3.40.50.2300">
    <property type="match status" value="1"/>
</dbReference>
<dbReference type="Proteomes" id="UP001589862">
    <property type="component" value="Unassembled WGS sequence"/>
</dbReference>
<evidence type="ECO:0000313" key="4">
    <source>
        <dbReference type="EMBL" id="MFC0580927.1"/>
    </source>
</evidence>